<feature type="transmembrane region" description="Helical" evidence="12">
    <location>
        <begin position="768"/>
        <end position="790"/>
    </location>
</feature>
<protein>
    <recommendedName>
        <fullName evidence="11">glucomannan 4-beta-mannosyltransferase</fullName>
        <ecNumber evidence="11">2.4.1.32</ecNumber>
    </recommendedName>
</protein>
<dbReference type="GO" id="GO:0000139">
    <property type="term" value="C:Golgi membrane"/>
    <property type="evidence" value="ECO:0007669"/>
    <property type="project" value="UniProtKB-SubCell"/>
</dbReference>
<keyword evidence="5 12" id="KW-1133">Transmembrane helix</keyword>
<dbReference type="GO" id="GO:0051753">
    <property type="term" value="F:mannan synthase activity"/>
    <property type="evidence" value="ECO:0007669"/>
    <property type="project" value="UniProtKB-ARBA"/>
</dbReference>
<dbReference type="InterPro" id="IPR001173">
    <property type="entry name" value="Glyco_trans_2-like"/>
</dbReference>
<dbReference type="Proteomes" id="UP000233837">
    <property type="component" value="Unassembled WGS sequence"/>
</dbReference>
<feature type="transmembrane region" description="Helical" evidence="12">
    <location>
        <begin position="845"/>
        <end position="865"/>
    </location>
</feature>
<dbReference type="Pfam" id="PF00535">
    <property type="entry name" value="Glycos_transf_2"/>
    <property type="match status" value="1"/>
</dbReference>
<sequence>MVIFSCCERSSPVREVVFRSFLRFFLFCFSAFLYICFAMAGSRLVDGGFLEGKSSKSFREVLLGNPSPFPDLKISSHRGIPSLWISEAEIHTLAQSFDFALVGKFPFHHPSLDDIHKFFFNLKLNESATSFVLPENPSGAWLHFGRPLKIDHATDVDSRHYIARVLVELDVSKNSLGHSTAEYLSLHLNLAKASSSNLVNASDPVDNVVLVIGVDQGVNLGGVSPISLGVVGHVGVAVGVGSPVNCTETVLPNSPAPVEGLGCDVGNFEEDVVVSIPVNGLGSLVPDSPNPLHVISLNNKISVVEVGVVRSNVKVSVDKVARVLPSIQVSPPCLLSANEMHCVAVEDSGDSGMVTPLGVVREGPSADPKCISPVTPSITGSTNLSLQISLARAYQYILVPTDRLLLRIWAALLWMKDVVILPAMKSVMAALLWLKEVIILPLMKVILAVCLVMLVFVFIEKVLMGFTSLYVKIFCRKPEKIYKCSPIEEDEELGSLAYPMVLVQIPMYNEKEVYQLSIRAACNITWPADRLIIQVLDDSTDLIIKELVYEECNRWLKKGKNIKYERRDNRKGYKAGALKIGMKHDYVQICEYVAMFDADFQPEPDFLIRTIPFLIHNPNLALVQARWKFVNADECMMTRLQEMSMDYHFKVEQESGSTSCGFFGFNGTAGVWRIQAINDAGGWEDRSTVEDMDLAVRATLRGWKFVYVGSIKKASFLKKFYIFYSFFFARRIVTHFVTFFFFCVLIPLTIFLPEIKIPKWALVHVPTAITLLNAVGTPSSIHLIVFWILFENVMSLHRSKAVIIGLCETGRATEWIVTKKLGDKSKAKTITASSKQSRVKLWDRFYPLELLMGVFLLLCGCYDFKFGNDYFFIFILLQSITFLVVGFGYVGIRAPRDD</sequence>
<dbReference type="PANTHER" id="PTHR32044:SF21">
    <property type="entry name" value="GLUCOMANNAN 4-BETA-MANNOSYLTRANSFERASE 3-RELATED"/>
    <property type="match status" value="1"/>
</dbReference>
<feature type="transmembrane region" description="Helical" evidence="12">
    <location>
        <begin position="721"/>
        <end position="748"/>
    </location>
</feature>
<feature type="transmembrane region" description="Helical" evidence="12">
    <location>
        <begin position="20"/>
        <end position="40"/>
    </location>
</feature>
<evidence type="ECO:0000313" key="15">
    <source>
        <dbReference type="Proteomes" id="UP000233837"/>
    </source>
</evidence>
<keyword evidence="15" id="KW-1185">Reference proteome</keyword>
<keyword evidence="8" id="KW-0961">Cell wall biogenesis/degradation</keyword>
<comment type="similarity">
    <text evidence="10">Belongs to the glycosyltransferase 2 family. Plant cellulose synthase-like A subfamily.</text>
</comment>
<evidence type="ECO:0000256" key="10">
    <source>
        <dbReference type="ARBA" id="ARBA00060879"/>
    </source>
</evidence>
<feature type="transmembrane region" description="Helical" evidence="12">
    <location>
        <begin position="871"/>
        <end position="892"/>
    </location>
</feature>
<evidence type="ECO:0000256" key="6">
    <source>
        <dbReference type="ARBA" id="ARBA00023034"/>
    </source>
</evidence>
<reference evidence="14 15" key="1">
    <citation type="journal article" date="2016" name="Sci. Rep.">
        <title>The Dendrobium catenatum Lindl. genome sequence provides insights into polysaccharide synthase, floral development and adaptive evolution.</title>
        <authorList>
            <person name="Zhang G.Q."/>
            <person name="Xu Q."/>
            <person name="Bian C."/>
            <person name="Tsai W.C."/>
            <person name="Yeh C.M."/>
            <person name="Liu K.W."/>
            <person name="Yoshida K."/>
            <person name="Zhang L.S."/>
            <person name="Chang S.B."/>
            <person name="Chen F."/>
            <person name="Shi Y."/>
            <person name="Su Y.Y."/>
            <person name="Zhang Y.Q."/>
            <person name="Chen L.J."/>
            <person name="Yin Y."/>
            <person name="Lin M."/>
            <person name="Huang H."/>
            <person name="Deng H."/>
            <person name="Wang Z.W."/>
            <person name="Zhu S.L."/>
            <person name="Zhao X."/>
            <person name="Deng C."/>
            <person name="Niu S.C."/>
            <person name="Huang J."/>
            <person name="Wang M."/>
            <person name="Liu G.H."/>
            <person name="Yang H.J."/>
            <person name="Xiao X.J."/>
            <person name="Hsiao Y.Y."/>
            <person name="Wu W.L."/>
            <person name="Chen Y.Y."/>
            <person name="Mitsuda N."/>
            <person name="Ohme-Takagi M."/>
            <person name="Luo Y.B."/>
            <person name="Van de Peer Y."/>
            <person name="Liu Z.J."/>
        </authorList>
    </citation>
    <scope>NUCLEOTIDE SEQUENCE [LARGE SCALE GENOMIC DNA]</scope>
    <source>
        <tissue evidence="14">The whole plant</tissue>
    </source>
</reference>
<evidence type="ECO:0000256" key="7">
    <source>
        <dbReference type="ARBA" id="ARBA00023136"/>
    </source>
</evidence>
<dbReference type="PANTHER" id="PTHR32044">
    <property type="entry name" value="GLUCOMANNAN 4-BETA-MANNOSYLTRANSFERASE 9"/>
    <property type="match status" value="1"/>
</dbReference>
<evidence type="ECO:0000256" key="11">
    <source>
        <dbReference type="ARBA" id="ARBA00066505"/>
    </source>
</evidence>
<dbReference type="GO" id="GO:0071555">
    <property type="term" value="P:cell wall organization"/>
    <property type="evidence" value="ECO:0007669"/>
    <property type="project" value="UniProtKB-KW"/>
</dbReference>
<gene>
    <name evidence="14" type="primary">CSLA9</name>
    <name evidence="14" type="ORF">MA16_Dca004943</name>
</gene>
<dbReference type="FunFam" id="3.90.550.10:FF:000015">
    <property type="entry name" value="Glucomannan 4-beta-mannosyltransferase 9"/>
    <property type="match status" value="1"/>
</dbReference>
<evidence type="ECO:0000313" key="14">
    <source>
        <dbReference type="EMBL" id="PKU74752.1"/>
    </source>
</evidence>
<dbReference type="STRING" id="906689.A0A2I0WGI3"/>
<keyword evidence="6" id="KW-0333">Golgi apparatus</keyword>
<evidence type="ECO:0000256" key="2">
    <source>
        <dbReference type="ARBA" id="ARBA00022676"/>
    </source>
</evidence>
<evidence type="ECO:0000256" key="5">
    <source>
        <dbReference type="ARBA" id="ARBA00022989"/>
    </source>
</evidence>
<dbReference type="SUPFAM" id="SSF53448">
    <property type="entry name" value="Nucleotide-diphospho-sugar transferases"/>
    <property type="match status" value="1"/>
</dbReference>
<evidence type="ECO:0000256" key="3">
    <source>
        <dbReference type="ARBA" id="ARBA00022679"/>
    </source>
</evidence>
<accession>A0A2I0WGI3</accession>
<dbReference type="AlphaFoldDB" id="A0A2I0WGI3"/>
<reference evidence="14 15" key="2">
    <citation type="journal article" date="2017" name="Nature">
        <title>The Apostasia genome and the evolution of orchids.</title>
        <authorList>
            <person name="Zhang G.Q."/>
            <person name="Liu K.W."/>
            <person name="Li Z."/>
            <person name="Lohaus R."/>
            <person name="Hsiao Y.Y."/>
            <person name="Niu S.C."/>
            <person name="Wang J.Y."/>
            <person name="Lin Y.C."/>
            <person name="Xu Q."/>
            <person name="Chen L.J."/>
            <person name="Yoshida K."/>
            <person name="Fujiwara S."/>
            <person name="Wang Z.W."/>
            <person name="Zhang Y.Q."/>
            <person name="Mitsuda N."/>
            <person name="Wang M."/>
            <person name="Liu G.H."/>
            <person name="Pecoraro L."/>
            <person name="Huang H.X."/>
            <person name="Xiao X.J."/>
            <person name="Lin M."/>
            <person name="Wu X.Y."/>
            <person name="Wu W.L."/>
            <person name="Chen Y.Y."/>
            <person name="Chang S.B."/>
            <person name="Sakamoto S."/>
            <person name="Ohme-Takagi M."/>
            <person name="Yagi M."/>
            <person name="Zeng S.J."/>
            <person name="Shen C.Y."/>
            <person name="Yeh C.M."/>
            <person name="Luo Y.B."/>
            <person name="Tsai W.C."/>
            <person name="Van de Peer Y."/>
            <person name="Liu Z.J."/>
        </authorList>
    </citation>
    <scope>NUCLEOTIDE SEQUENCE [LARGE SCALE GENOMIC DNA]</scope>
    <source>
        <tissue evidence="14">The whole plant</tissue>
    </source>
</reference>
<organism evidence="14 15">
    <name type="scientific">Dendrobium catenatum</name>
    <dbReference type="NCBI Taxonomy" id="906689"/>
    <lineage>
        <taxon>Eukaryota</taxon>
        <taxon>Viridiplantae</taxon>
        <taxon>Streptophyta</taxon>
        <taxon>Embryophyta</taxon>
        <taxon>Tracheophyta</taxon>
        <taxon>Spermatophyta</taxon>
        <taxon>Magnoliopsida</taxon>
        <taxon>Liliopsida</taxon>
        <taxon>Asparagales</taxon>
        <taxon>Orchidaceae</taxon>
        <taxon>Epidendroideae</taxon>
        <taxon>Malaxideae</taxon>
        <taxon>Dendrobiinae</taxon>
        <taxon>Dendrobium</taxon>
    </lineage>
</organism>
<evidence type="ECO:0000259" key="13">
    <source>
        <dbReference type="Pfam" id="PF00535"/>
    </source>
</evidence>
<dbReference type="EC" id="2.4.1.32" evidence="11"/>
<dbReference type="GO" id="GO:0047259">
    <property type="term" value="F:glucomannan 4-beta-mannosyltransferase activity"/>
    <property type="evidence" value="ECO:0007669"/>
    <property type="project" value="UniProtKB-EC"/>
</dbReference>
<evidence type="ECO:0000256" key="1">
    <source>
        <dbReference type="ARBA" id="ARBA00004653"/>
    </source>
</evidence>
<feature type="domain" description="Glycosyltransferase 2-like" evidence="13">
    <location>
        <begin position="504"/>
        <end position="655"/>
    </location>
</feature>
<dbReference type="EMBL" id="KZ502668">
    <property type="protein sequence ID" value="PKU74752.1"/>
    <property type="molecule type" value="Genomic_DNA"/>
</dbReference>
<name>A0A2I0WGI3_9ASPA</name>
<keyword evidence="2 14" id="KW-0328">Glycosyltransferase</keyword>
<dbReference type="InterPro" id="IPR029044">
    <property type="entry name" value="Nucleotide-diphossugar_trans"/>
</dbReference>
<keyword evidence="7 12" id="KW-0472">Membrane</keyword>
<keyword evidence="3 14" id="KW-0808">Transferase</keyword>
<feature type="transmembrane region" description="Helical" evidence="12">
    <location>
        <begin position="446"/>
        <end position="471"/>
    </location>
</feature>
<dbReference type="Gene3D" id="3.90.550.10">
    <property type="entry name" value="Spore Coat Polysaccharide Biosynthesis Protein SpsA, Chain A"/>
    <property type="match status" value="1"/>
</dbReference>
<evidence type="ECO:0000256" key="8">
    <source>
        <dbReference type="ARBA" id="ARBA00023316"/>
    </source>
</evidence>
<comment type="subcellular location">
    <subcellularLocation>
        <location evidence="1">Golgi apparatus membrane</location>
        <topology evidence="1">Multi-pass membrane protein</topology>
    </subcellularLocation>
</comment>
<comment type="catalytic activity">
    <reaction evidence="9">
        <text>GDP-mannose + (glucomannan)n = GDP + (glucomannan)n+1.</text>
        <dbReference type="EC" id="2.4.1.32"/>
    </reaction>
</comment>
<proteinExistence type="inferred from homology"/>
<evidence type="ECO:0000256" key="12">
    <source>
        <dbReference type="SAM" id="Phobius"/>
    </source>
</evidence>
<evidence type="ECO:0000256" key="9">
    <source>
        <dbReference type="ARBA" id="ARBA00051800"/>
    </source>
</evidence>
<keyword evidence="4 12" id="KW-0812">Transmembrane</keyword>
<evidence type="ECO:0000256" key="4">
    <source>
        <dbReference type="ARBA" id="ARBA00022692"/>
    </source>
</evidence>